<evidence type="ECO:0000313" key="3">
    <source>
        <dbReference type="Proteomes" id="UP001165083"/>
    </source>
</evidence>
<reference evidence="2" key="1">
    <citation type="submission" date="2023-04" db="EMBL/GenBank/DDBJ databases">
        <title>Phytophthora lilii NBRC 32176.</title>
        <authorList>
            <person name="Ichikawa N."/>
            <person name="Sato H."/>
            <person name="Tonouchi N."/>
        </authorList>
    </citation>
    <scope>NUCLEOTIDE SEQUENCE</scope>
    <source>
        <strain evidence="2">NBRC 32176</strain>
    </source>
</reference>
<accession>A0A9W6WU20</accession>
<feature type="transmembrane region" description="Helical" evidence="1">
    <location>
        <begin position="327"/>
        <end position="348"/>
    </location>
</feature>
<sequence length="562" mass="62587">MAPTSANVAKVRAFKSATSVSLYMTSSSRKKSAVYCVDGEGAPARTVSQQTLEEEGEGKLFTAKRMLLAVWMCVGLVPLLLQARSFLKFVTPHKISQDLIVPATAAKHTADMETLCPMEGLVIAGAWWNVGVTHYYELEERRVCHFVVPQYNIHGDYTLGTELTPPSDTTPASCSGNSYYLEYYFYHGSIGYYAFYEEAVGTLCANDNIGYVLVRGLGTYDSNGANLANDIGDTTYRRSYWYGLFGSVWIIYRSILLRRSYISCKRYGRRCDNLQEPMRFKNSVVFVQESMRLSAHGARNYHRLALVYLLVEGLMSDLFMLIAQDGIFAKVQYISLGYNLSGVLSMLFEMVETMNWMGEKLRCLVKRLLFNYETAILGELVCSAAMQYYLTGLNKSSLKGSKPVAEAVSYYIWSLVGHGIIVLGIVFVITSIRSIGALITVKWIFGSFSLLLSPCCVDTAIGPKCKMILLGGYVWDDGKLCYKVETLKSFGMLRMTEEDGAHFLVLHKLHWIAIPRGDLIVVGEVNGYNVTRCGERPCTGMVSMFGKTLGGTPNVSSPTREL</sequence>
<keyword evidence="3" id="KW-1185">Reference proteome</keyword>
<feature type="transmembrane region" description="Helical" evidence="1">
    <location>
        <begin position="410"/>
        <end position="432"/>
    </location>
</feature>
<proteinExistence type="predicted"/>
<dbReference type="OrthoDB" id="107131at2759"/>
<dbReference type="PANTHER" id="PTHR46366:SF1">
    <property type="entry name" value="PDZ DOMAIN-CONTAINING PROTEIN C1685.05"/>
    <property type="match status" value="1"/>
</dbReference>
<protein>
    <submittedName>
        <fullName evidence="2">Unnamed protein product</fullName>
    </submittedName>
</protein>
<evidence type="ECO:0000256" key="1">
    <source>
        <dbReference type="SAM" id="Phobius"/>
    </source>
</evidence>
<gene>
    <name evidence="2" type="ORF">Plil01_000649700</name>
</gene>
<feature type="transmembrane region" description="Helical" evidence="1">
    <location>
        <begin position="66"/>
        <end position="87"/>
    </location>
</feature>
<feature type="transmembrane region" description="Helical" evidence="1">
    <location>
        <begin position="369"/>
        <end position="390"/>
    </location>
</feature>
<keyword evidence="1" id="KW-0812">Transmembrane</keyword>
<keyword evidence="1" id="KW-0472">Membrane</keyword>
<keyword evidence="1" id="KW-1133">Transmembrane helix</keyword>
<feature type="transmembrane region" description="Helical" evidence="1">
    <location>
        <begin position="239"/>
        <end position="256"/>
    </location>
</feature>
<comment type="caution">
    <text evidence="2">The sequence shown here is derived from an EMBL/GenBank/DDBJ whole genome shotgun (WGS) entry which is preliminary data.</text>
</comment>
<dbReference type="EMBL" id="BSXW01000290">
    <property type="protein sequence ID" value="GMF17661.1"/>
    <property type="molecule type" value="Genomic_DNA"/>
</dbReference>
<dbReference type="PANTHER" id="PTHR46366">
    <property type="entry name" value="PRO-APOPTOTIC SERINE PROTEASE NMA111"/>
    <property type="match status" value="1"/>
</dbReference>
<evidence type="ECO:0000313" key="2">
    <source>
        <dbReference type="EMBL" id="GMF17661.1"/>
    </source>
</evidence>
<dbReference type="AlphaFoldDB" id="A0A9W6WU20"/>
<organism evidence="2 3">
    <name type="scientific">Phytophthora lilii</name>
    <dbReference type="NCBI Taxonomy" id="2077276"/>
    <lineage>
        <taxon>Eukaryota</taxon>
        <taxon>Sar</taxon>
        <taxon>Stramenopiles</taxon>
        <taxon>Oomycota</taxon>
        <taxon>Peronosporomycetes</taxon>
        <taxon>Peronosporales</taxon>
        <taxon>Peronosporaceae</taxon>
        <taxon>Phytophthora</taxon>
    </lineage>
</organism>
<dbReference type="Proteomes" id="UP001165083">
    <property type="component" value="Unassembled WGS sequence"/>
</dbReference>
<name>A0A9W6WU20_9STRA</name>
<feature type="transmembrane region" description="Helical" evidence="1">
    <location>
        <begin position="301"/>
        <end position="321"/>
    </location>
</feature>